<reference evidence="1" key="2">
    <citation type="journal article" date="2015" name="Data Brief">
        <title>Shoot transcriptome of the giant reed, Arundo donax.</title>
        <authorList>
            <person name="Barrero R.A."/>
            <person name="Guerrero F.D."/>
            <person name="Moolhuijzen P."/>
            <person name="Goolsby J.A."/>
            <person name="Tidwell J."/>
            <person name="Bellgard S.E."/>
            <person name="Bellgard M.I."/>
        </authorList>
    </citation>
    <scope>NUCLEOTIDE SEQUENCE</scope>
    <source>
        <tissue evidence="1">Shoot tissue taken approximately 20 cm above the soil surface</tissue>
    </source>
</reference>
<proteinExistence type="predicted"/>
<organism evidence="1">
    <name type="scientific">Arundo donax</name>
    <name type="common">Giant reed</name>
    <name type="synonym">Donax arundinaceus</name>
    <dbReference type="NCBI Taxonomy" id="35708"/>
    <lineage>
        <taxon>Eukaryota</taxon>
        <taxon>Viridiplantae</taxon>
        <taxon>Streptophyta</taxon>
        <taxon>Embryophyta</taxon>
        <taxon>Tracheophyta</taxon>
        <taxon>Spermatophyta</taxon>
        <taxon>Magnoliopsida</taxon>
        <taxon>Liliopsida</taxon>
        <taxon>Poales</taxon>
        <taxon>Poaceae</taxon>
        <taxon>PACMAD clade</taxon>
        <taxon>Arundinoideae</taxon>
        <taxon>Arundineae</taxon>
        <taxon>Arundo</taxon>
    </lineage>
</organism>
<reference evidence="1" key="1">
    <citation type="submission" date="2014-09" db="EMBL/GenBank/DDBJ databases">
        <authorList>
            <person name="Magalhaes I.L.F."/>
            <person name="Oliveira U."/>
            <person name="Santos F.R."/>
            <person name="Vidigal T.H.D.A."/>
            <person name="Brescovit A.D."/>
            <person name="Santos A.J."/>
        </authorList>
    </citation>
    <scope>NUCLEOTIDE SEQUENCE</scope>
    <source>
        <tissue evidence="1">Shoot tissue taken approximately 20 cm above the soil surface</tissue>
    </source>
</reference>
<sequence length="11" mass="1455">MRSILYNRHHK</sequence>
<protein>
    <submittedName>
        <fullName evidence="1">Uncharacterized protein</fullName>
    </submittedName>
</protein>
<name>A0A0A8ZQ98_ARUDO</name>
<accession>A0A0A8ZQ98</accession>
<evidence type="ECO:0000313" key="1">
    <source>
        <dbReference type="EMBL" id="JAD37002.1"/>
    </source>
</evidence>
<dbReference type="EMBL" id="GBRH01260893">
    <property type="protein sequence ID" value="JAD37002.1"/>
    <property type="molecule type" value="Transcribed_RNA"/>
</dbReference>